<proteinExistence type="predicted"/>
<evidence type="ECO:0000259" key="2">
    <source>
        <dbReference type="Pfam" id="PF13406"/>
    </source>
</evidence>
<sequence length="332" mass="36894">MRFAPGLAVMSGLLALTLTAAAAKPPATADIAKASFLARQGALGYSESQINAFLAKASYNPAVLDAISRPFESQPWFEYRQRFLTPERLNAGLAFWRRHADVIARASATFGVEPQIIVAIIGIETHYGKTQGKYLVRDALYTLGFHYPQRAGFFLKELGELQQLEKEQQLNLDTLYGSYAGAMGLCQFMPSSYRYYAVDFDGDGKRDLLGSTDDAIASIANYFHQHGWQANAPVVRQLDYHGSGTPTKPMWQGEPLSSSAGDILGEEFGLADERDLDISQPALLLQLDGEKSSQYWLGLKNFFVITRYNRSPLYAMAAFEFSEQLKYAHAKR</sequence>
<feature type="domain" description="Transglycosylase SLT" evidence="2">
    <location>
        <begin position="35"/>
        <end position="322"/>
    </location>
</feature>
<protein>
    <submittedName>
        <fullName evidence="3">Lytic murein transglycosylase B</fullName>
    </submittedName>
</protein>
<name>A0ABS5V2E2_9GAMM</name>
<dbReference type="InterPro" id="IPR043426">
    <property type="entry name" value="MltB-like"/>
</dbReference>
<feature type="signal peptide" evidence="1">
    <location>
        <begin position="1"/>
        <end position="22"/>
    </location>
</feature>
<feature type="chain" id="PRO_5046858644" evidence="1">
    <location>
        <begin position="23"/>
        <end position="332"/>
    </location>
</feature>
<keyword evidence="1" id="KW-0732">Signal</keyword>
<evidence type="ECO:0000313" key="4">
    <source>
        <dbReference type="Proteomes" id="UP001195903"/>
    </source>
</evidence>
<dbReference type="CDD" id="cd13399">
    <property type="entry name" value="Slt35-like"/>
    <property type="match status" value="1"/>
</dbReference>
<accession>A0ABS5V2E2</accession>
<organism evidence="3 4">
    <name type="scientific">Shewanella jiangmenensis</name>
    <dbReference type="NCBI Taxonomy" id="2837387"/>
    <lineage>
        <taxon>Bacteria</taxon>
        <taxon>Pseudomonadati</taxon>
        <taxon>Pseudomonadota</taxon>
        <taxon>Gammaproteobacteria</taxon>
        <taxon>Alteromonadales</taxon>
        <taxon>Shewanellaceae</taxon>
        <taxon>Shewanella</taxon>
    </lineage>
</organism>
<keyword evidence="4" id="KW-1185">Reference proteome</keyword>
<evidence type="ECO:0000256" key="1">
    <source>
        <dbReference type="SAM" id="SignalP"/>
    </source>
</evidence>
<reference evidence="3 4" key="1">
    <citation type="submission" date="2021-05" db="EMBL/GenBank/DDBJ databases">
        <title>Shewanella sp. JM162201.</title>
        <authorList>
            <person name="Xu S."/>
            <person name="Li A."/>
        </authorList>
    </citation>
    <scope>NUCLEOTIDE SEQUENCE [LARGE SCALE GENOMIC DNA]</scope>
    <source>
        <strain evidence="3 4">JM162201</strain>
    </source>
</reference>
<dbReference type="EMBL" id="JAHEPS010000003">
    <property type="protein sequence ID" value="MBT1444629.1"/>
    <property type="molecule type" value="Genomic_DNA"/>
</dbReference>
<dbReference type="PANTHER" id="PTHR30163:SF9">
    <property type="entry name" value="MEMBRANE-BOUND LYTIC MUREIN TRANSGLYCOSYLASE B"/>
    <property type="match status" value="1"/>
</dbReference>
<comment type="caution">
    <text evidence="3">The sequence shown here is derived from an EMBL/GenBank/DDBJ whole genome shotgun (WGS) entry which is preliminary data.</text>
</comment>
<dbReference type="NCBIfam" id="TIGR02282">
    <property type="entry name" value="MltB"/>
    <property type="match status" value="1"/>
</dbReference>
<dbReference type="RefSeq" id="WP_214506841.1">
    <property type="nucleotide sequence ID" value="NZ_JAHEPS010000003.1"/>
</dbReference>
<dbReference type="SUPFAM" id="SSF53955">
    <property type="entry name" value="Lysozyme-like"/>
    <property type="match status" value="1"/>
</dbReference>
<dbReference type="PANTHER" id="PTHR30163">
    <property type="entry name" value="MEMBRANE-BOUND LYTIC MUREIN TRANSGLYCOSYLASE B"/>
    <property type="match status" value="1"/>
</dbReference>
<dbReference type="Gene3D" id="1.10.8.350">
    <property type="entry name" value="Bacterial muramidase"/>
    <property type="match status" value="1"/>
</dbReference>
<dbReference type="InterPro" id="IPR023346">
    <property type="entry name" value="Lysozyme-like_dom_sf"/>
</dbReference>
<gene>
    <name evidence="3" type="primary">mltB</name>
    <name evidence="3" type="ORF">KJI95_08840</name>
</gene>
<dbReference type="Gene3D" id="1.10.530.10">
    <property type="match status" value="1"/>
</dbReference>
<dbReference type="InterPro" id="IPR031304">
    <property type="entry name" value="SLT_2"/>
</dbReference>
<dbReference type="Proteomes" id="UP001195903">
    <property type="component" value="Unassembled WGS sequence"/>
</dbReference>
<dbReference type="Pfam" id="PF13406">
    <property type="entry name" value="SLT_2"/>
    <property type="match status" value="1"/>
</dbReference>
<dbReference type="InterPro" id="IPR011757">
    <property type="entry name" value="Lytic_transglycosylase_MltB"/>
</dbReference>
<evidence type="ECO:0000313" key="3">
    <source>
        <dbReference type="EMBL" id="MBT1444629.1"/>
    </source>
</evidence>